<feature type="compositionally biased region" description="Polar residues" evidence="1">
    <location>
        <begin position="362"/>
        <end position="375"/>
    </location>
</feature>
<dbReference type="Proteomes" id="UP000683360">
    <property type="component" value="Unassembled WGS sequence"/>
</dbReference>
<evidence type="ECO:0000256" key="1">
    <source>
        <dbReference type="SAM" id="MobiDB-lite"/>
    </source>
</evidence>
<sequence length="1855" mass="212674">MNNSLLENEKYTVLISNIIKQWKEDKLKYDPLKGWDLLKKQIKETTINFSRVQAKISKSKLNKLYDSLLAEEAKPSQNCSIINTIKDEIIAIETKEKIGTLIRSRECFYKEDIKNIEIFKIAEEKRGTKKEIKSLLDKNNKATDDKNSILQIILDFYSELYTSDGFNDQEVDEYLGKIELNELKEEDWSVLNQFISKEECLNNIKDFENNKSPGIDGLVLKKMNLPVEFIRWIKILYKDIKSKIQVNGQLTEEILITRSVRQGCPLSMNLYALAIETLASSIRRNKNIKGINIPNLKDPIKLFQHADDCTTITTDIKDYYLFMNEFEKFGHTMTRKKSKLDLNKKKRKRDKSKSTESDELQRSNLSEQGKSPSTSPKRKELKVTETGASAWSLLETATLFTNSRALNKTCTNANELTISESISNQLSEEREKNNIDNELTLDEAEWKKDIDEMIQLAPTVLHNLALEGLEKTIPQFFRQVASGVFPLHNIAFLLWVEMVRWYDNTTSTNMRYFDQTKKFWKLGWRIFGGKFIRFMTGYKNISQILDGDTTRGLFAPHLSDINFAVPTIDVLREYSNYGNDSANPKTPGIYQDVMNTVSHALQGTSACLTFDGKKLKQGLTMDSGDIDLLGYEEDGCTLQAKKGERSKLVFELKQMADKIIFLQDSNSEQLIKSNLLTELQLLLEHFHEKISRNAQQIRDIKTKKEYAKAKFIERGGQDWRNGKFVYVISAIHAFLYDINCFLKKHETVLQQICEIRSQLHCSDLYSSRSEISLEGFPNYVPLIENYTTENPRFIKQRTEKWFELRKKAKVTGSTIYKALGMDTLKKQKEYFDHVICGVPEKSASATQLSNMKYGTENEVNGIATLVSRIMPVAYPQLQYFEEGCFEIKDENKPFMVVSPDENKPFMVVSPDGSLGKISDENQNRHSEVAVEIKCPCLAEMEVIDVSKLVFVSWTPTTSTAFEIQRNKPLFKKSLDIVKDIYCCENPRKPSKLSRDILDMKKQIADECRKAKFMGEFLSASNVDIPSTTKVCNVEDQQYTTETNGTNFKLIANVSDLLTNLCDIVNESYELQRQKASEAIVFLCCDLDRNWSKNPFRWAPVCWFPKGYSISTVTVRKVLEQVHTECHKAGIHIPAVSFDGQWHNIVTRSASGKPITIYQLQKDVWQEAERTSKSDIIKVLSDLGKAFTWTTWTKEEGTTSLCEYPEYSRVTSIKRVHKSVWLPEGERVPFISLEAWNRIQKKNPSTLSVNDSESETSIPSTLLLDHVPIEVIQRNEHMANEKTNSDVLSHVTTDNDLAEELQSCNVDNDAWKTEIQHMQELQEVPIQSEDFDLSPIFSSENTVNDGGESPMESVNDDVISSMINTEESEHILAMLRTNKSTNTKNQWTDISSENLLEKCSTVKGLLSLRDVDLRIIARYLSKTRGVKIRESDRKNAKVDHISELLGLDLNSVVLNKTDQHRKQKKVKSLKDLTLSALSTKVPKQVLNKTFAEYIWPDRLAVWKSQMSVREDVTIGDLQEQHSWFYYPEFSSAREQLEVRCIDSTHMLTRARRKCCKGGIENLDNKPWIKVALQKTNFLSLAMVEDVADPMSASMALTHFSEAVENEMLKNGDFRAASLCNDIRSWWKAEDDPGIPALQRIKMRLSLRKRLLAGIDFATFPPKVMYIKGWPAQLWEALISNIDAKTFLYSLCKKNAYNVRAFSSMMGETFFAELTNQDKSGHGTVTVDNFSFFLGCAVEQMQTRLDSERTFAYRTSRSTVYNAVQQNQSKVENKDDADRTLFKSEVPETELSGSIDPQDHFFDSQQRRRATGKRKEKYISTNRNAIQKGSLGVRWEKARLNESKILPSKKISIPDLD</sequence>
<feature type="compositionally biased region" description="Basic and acidic residues" evidence="1">
    <location>
        <begin position="352"/>
        <end position="361"/>
    </location>
</feature>
<organism evidence="2 3">
    <name type="scientific">Mytilus edulis</name>
    <name type="common">Blue mussel</name>
    <dbReference type="NCBI Taxonomy" id="6550"/>
    <lineage>
        <taxon>Eukaryota</taxon>
        <taxon>Metazoa</taxon>
        <taxon>Spiralia</taxon>
        <taxon>Lophotrochozoa</taxon>
        <taxon>Mollusca</taxon>
        <taxon>Bivalvia</taxon>
        <taxon>Autobranchia</taxon>
        <taxon>Pteriomorphia</taxon>
        <taxon>Mytilida</taxon>
        <taxon>Mytiloidea</taxon>
        <taxon>Mytilidae</taxon>
        <taxon>Mytilinae</taxon>
        <taxon>Mytilus</taxon>
    </lineage>
</organism>
<dbReference type="SUPFAM" id="SSF56672">
    <property type="entry name" value="DNA/RNA polymerases"/>
    <property type="match status" value="1"/>
</dbReference>
<accession>A0A8S3T9B7</accession>
<dbReference type="EMBL" id="CAJPWZ010001989">
    <property type="protein sequence ID" value="CAG2228112.1"/>
    <property type="molecule type" value="Genomic_DNA"/>
</dbReference>
<name>A0A8S3T9B7_MYTED</name>
<dbReference type="PANTHER" id="PTHR31635">
    <property type="entry name" value="REVERSE TRANSCRIPTASE DOMAIN-CONTAINING PROTEIN-RELATED"/>
    <property type="match status" value="1"/>
</dbReference>
<dbReference type="PANTHER" id="PTHR31635:SF196">
    <property type="entry name" value="REVERSE TRANSCRIPTASE DOMAIN-CONTAINING PROTEIN-RELATED"/>
    <property type="match status" value="1"/>
</dbReference>
<dbReference type="InterPro" id="IPR011335">
    <property type="entry name" value="Restrct_endonuc-II-like"/>
</dbReference>
<dbReference type="OrthoDB" id="6117194at2759"/>
<dbReference type="GO" id="GO:0006281">
    <property type="term" value="P:DNA repair"/>
    <property type="evidence" value="ECO:0007669"/>
    <property type="project" value="UniProtKB-ARBA"/>
</dbReference>
<comment type="caution">
    <text evidence="2">The sequence shown here is derived from an EMBL/GenBank/DDBJ whole genome shotgun (WGS) entry which is preliminary data.</text>
</comment>
<evidence type="ECO:0000313" key="3">
    <source>
        <dbReference type="Proteomes" id="UP000683360"/>
    </source>
</evidence>
<gene>
    <name evidence="2" type="ORF">MEDL_41091</name>
</gene>
<reference evidence="2" key="1">
    <citation type="submission" date="2021-03" db="EMBL/GenBank/DDBJ databases">
        <authorList>
            <person name="Bekaert M."/>
        </authorList>
    </citation>
    <scope>NUCLEOTIDE SEQUENCE</scope>
</reference>
<evidence type="ECO:0000313" key="2">
    <source>
        <dbReference type="EMBL" id="CAG2228112.1"/>
    </source>
</evidence>
<feature type="compositionally biased region" description="Basic residues" evidence="1">
    <location>
        <begin position="337"/>
        <end position="351"/>
    </location>
</feature>
<dbReference type="InterPro" id="IPR043502">
    <property type="entry name" value="DNA/RNA_pol_sf"/>
</dbReference>
<keyword evidence="3" id="KW-1185">Reference proteome</keyword>
<dbReference type="InterPro" id="IPR011604">
    <property type="entry name" value="PDDEXK-like_dom_sf"/>
</dbReference>
<proteinExistence type="predicted"/>
<dbReference type="Gene3D" id="3.90.320.10">
    <property type="match status" value="1"/>
</dbReference>
<dbReference type="SUPFAM" id="SSF52980">
    <property type="entry name" value="Restriction endonuclease-like"/>
    <property type="match status" value="1"/>
</dbReference>
<feature type="region of interest" description="Disordered" evidence="1">
    <location>
        <begin position="337"/>
        <end position="383"/>
    </location>
</feature>
<protein>
    <submittedName>
        <fullName evidence="2">Uncharacterized protein</fullName>
    </submittedName>
</protein>